<evidence type="ECO:0000313" key="1">
    <source>
        <dbReference type="EMBL" id="MEQ2224225.1"/>
    </source>
</evidence>
<comment type="caution">
    <text evidence="1">The sequence shown here is derived from an EMBL/GenBank/DDBJ whole genome shotgun (WGS) entry which is preliminary data.</text>
</comment>
<name>A0ABV0SVM4_9TELE</name>
<evidence type="ECO:0000313" key="2">
    <source>
        <dbReference type="Proteomes" id="UP001482620"/>
    </source>
</evidence>
<accession>A0ABV0SVM4</accession>
<gene>
    <name evidence="1" type="ORF">ILYODFUR_005343</name>
</gene>
<dbReference type="EMBL" id="JAHRIQ010011894">
    <property type="protein sequence ID" value="MEQ2224225.1"/>
    <property type="molecule type" value="Genomic_DNA"/>
</dbReference>
<sequence length="140" mass="16574">MKFTLFAKSLHGLHMINQHLGKSLFVLTTFEINSFWQKDLPYKENQCTYFIFHCCFSGHLLEPLFSKQMKQPMQSVMFCCSRFLRFYAHRGAFNVSSFGGKKTQRLPFKDVSNLLRRLFHLKTQSLKVYVTKPQSEIFFP</sequence>
<proteinExistence type="predicted"/>
<keyword evidence="2" id="KW-1185">Reference proteome</keyword>
<organism evidence="1 2">
    <name type="scientific">Ilyodon furcidens</name>
    <name type="common">goldbreast splitfin</name>
    <dbReference type="NCBI Taxonomy" id="33524"/>
    <lineage>
        <taxon>Eukaryota</taxon>
        <taxon>Metazoa</taxon>
        <taxon>Chordata</taxon>
        <taxon>Craniata</taxon>
        <taxon>Vertebrata</taxon>
        <taxon>Euteleostomi</taxon>
        <taxon>Actinopterygii</taxon>
        <taxon>Neopterygii</taxon>
        <taxon>Teleostei</taxon>
        <taxon>Neoteleostei</taxon>
        <taxon>Acanthomorphata</taxon>
        <taxon>Ovalentaria</taxon>
        <taxon>Atherinomorphae</taxon>
        <taxon>Cyprinodontiformes</taxon>
        <taxon>Goodeidae</taxon>
        <taxon>Ilyodon</taxon>
    </lineage>
</organism>
<reference evidence="1 2" key="1">
    <citation type="submission" date="2021-06" db="EMBL/GenBank/DDBJ databases">
        <authorList>
            <person name="Palmer J.M."/>
        </authorList>
    </citation>
    <scope>NUCLEOTIDE SEQUENCE [LARGE SCALE GENOMIC DNA]</scope>
    <source>
        <strain evidence="2">if_2019</strain>
        <tissue evidence="1">Muscle</tissue>
    </source>
</reference>
<protein>
    <submittedName>
        <fullName evidence="1">Uncharacterized protein</fullName>
    </submittedName>
</protein>
<dbReference type="Proteomes" id="UP001482620">
    <property type="component" value="Unassembled WGS sequence"/>
</dbReference>